<reference evidence="4" key="1">
    <citation type="submission" date="2009-12" db="EMBL/GenBank/DDBJ databases">
        <title>Complete sequence of Treponema azotonutricium strain ZAS-9.</title>
        <authorList>
            <person name="Tetu S.G."/>
            <person name="Matson E."/>
            <person name="Ren Q."/>
            <person name="Seshadri R."/>
            <person name="Elbourne L."/>
            <person name="Hassan K.A."/>
            <person name="Durkin A."/>
            <person name="Radune D."/>
            <person name="Mohamoud Y."/>
            <person name="Shay R."/>
            <person name="Jin S."/>
            <person name="Zhang X."/>
            <person name="Lucey K."/>
            <person name="Ballor N.R."/>
            <person name="Ottesen E."/>
            <person name="Rosenthal R."/>
            <person name="Allen A."/>
            <person name="Leadbetter J.R."/>
            <person name="Paulsen I.T."/>
        </authorList>
    </citation>
    <scope>NUCLEOTIDE SEQUENCE [LARGE SCALE GENOMIC DNA]</scope>
    <source>
        <strain evidence="4">ATCC BAA-888 / DSM 13862 / ZAS-9</strain>
    </source>
</reference>
<protein>
    <submittedName>
        <fullName evidence="3">22.5 kDa protein</fullName>
    </submittedName>
</protein>
<dbReference type="KEGG" id="taz:TREAZ_0162"/>
<evidence type="ECO:0000313" key="4">
    <source>
        <dbReference type="Proteomes" id="UP000009222"/>
    </source>
</evidence>
<keyword evidence="4" id="KW-1185">Reference proteome</keyword>
<keyword evidence="2" id="KW-1133">Transmembrane helix</keyword>
<name>F5YEW4_LEAAZ</name>
<feature type="coiled-coil region" evidence="1">
    <location>
        <begin position="66"/>
        <end position="128"/>
    </location>
</feature>
<evidence type="ECO:0000256" key="1">
    <source>
        <dbReference type="SAM" id="Coils"/>
    </source>
</evidence>
<dbReference type="AlphaFoldDB" id="F5YEW4"/>
<evidence type="ECO:0000256" key="2">
    <source>
        <dbReference type="SAM" id="Phobius"/>
    </source>
</evidence>
<sequence length="212" mass="23812">MADYGGPRIIGRIVVLLILILVLAGGGILWFDYLGVIDAKTVLAPVYSRIPFIKAPGRTQPVAQENEILNLDAERLAIRLEALELRDMELGRRDQDIQNRRGEIEQMAQELEQRQKALDEREKSFNAQVSEADIKDKNVETNSRNLTGMPPERAVGILQAMDDQDVIDVLRKTEEIAQAEGTTSIVSYWLSLLPPERAAEIQRKMVARPPSL</sequence>
<gene>
    <name evidence="3" type="ordered locus">TREAZ_0162</name>
</gene>
<keyword evidence="1" id="KW-0175">Coiled coil</keyword>
<dbReference type="InterPro" id="IPR058225">
    <property type="entry name" value="FlbB-like"/>
</dbReference>
<dbReference type="eggNOG" id="COG3334">
    <property type="taxonomic scope" value="Bacteria"/>
</dbReference>
<dbReference type="STRING" id="545695.TREAZ_0162"/>
<accession>F5YEW4</accession>
<feature type="transmembrane region" description="Helical" evidence="2">
    <location>
        <begin position="9"/>
        <end position="31"/>
    </location>
</feature>
<dbReference type="Proteomes" id="UP000009222">
    <property type="component" value="Chromosome"/>
</dbReference>
<dbReference type="OrthoDB" id="350547at2"/>
<organism evidence="3 4">
    <name type="scientific">Leadbettera azotonutricia (strain ATCC BAA-888 / DSM 13862 / ZAS-9)</name>
    <name type="common">Treponema azotonutricium</name>
    <dbReference type="NCBI Taxonomy" id="545695"/>
    <lineage>
        <taxon>Bacteria</taxon>
        <taxon>Pseudomonadati</taxon>
        <taxon>Spirochaetota</taxon>
        <taxon>Spirochaetia</taxon>
        <taxon>Spirochaetales</taxon>
        <taxon>Breznakiellaceae</taxon>
        <taxon>Leadbettera</taxon>
    </lineage>
</organism>
<dbReference type="NCBIfam" id="NF047368">
    <property type="entry name" value="collar_FlbB"/>
    <property type="match status" value="1"/>
</dbReference>
<reference evidence="3 4" key="2">
    <citation type="journal article" date="2011" name="ISME J.">
        <title>RNA-seq reveals cooperative metabolic interactions between two termite-gut spirochete species in co-culture.</title>
        <authorList>
            <person name="Rosenthal A.Z."/>
            <person name="Matson E.G."/>
            <person name="Eldar A."/>
            <person name="Leadbetter J.R."/>
        </authorList>
    </citation>
    <scope>NUCLEOTIDE SEQUENCE [LARGE SCALE GENOMIC DNA]</scope>
    <source>
        <strain evidence="4">ATCC BAA-888 / DSM 13862 / ZAS-9</strain>
    </source>
</reference>
<dbReference type="RefSeq" id="WP_015711763.1">
    <property type="nucleotide sequence ID" value="NC_015577.1"/>
</dbReference>
<dbReference type="HOGENOM" id="CLU_111537_0_0_12"/>
<evidence type="ECO:0000313" key="3">
    <source>
        <dbReference type="EMBL" id="AEF82300.1"/>
    </source>
</evidence>
<proteinExistence type="predicted"/>
<dbReference type="InParanoid" id="F5YEW4"/>
<dbReference type="EMBL" id="CP001841">
    <property type="protein sequence ID" value="AEF82300.1"/>
    <property type="molecule type" value="Genomic_DNA"/>
</dbReference>
<keyword evidence="2" id="KW-0472">Membrane</keyword>
<keyword evidence="2" id="KW-0812">Transmembrane</keyword>